<reference evidence="1 3" key="1">
    <citation type="journal article" date="2014" name="Genome Announc.">
        <title>Draft Genome Sequence of Xylella fastidiosa Pear Leaf Scorch Strain in Taiwan.</title>
        <authorList>
            <person name="Su C.C."/>
            <person name="Deng W.L."/>
            <person name="Jan F.J."/>
            <person name="Chang C.J."/>
            <person name="Huang H."/>
            <person name="Chen J."/>
        </authorList>
    </citation>
    <scope>NUCLEOTIDE SEQUENCE [LARGE SCALE GENOMIC DNA]</scope>
    <source>
        <strain evidence="1 3">PLS229</strain>
    </source>
</reference>
<dbReference type="Proteomes" id="UP001430701">
    <property type="component" value="Unassembled WGS sequence"/>
</dbReference>
<keyword evidence="4" id="KW-1185">Reference proteome</keyword>
<dbReference type="EMBL" id="JAJPPU010000002">
    <property type="protein sequence ID" value="MCD8472927.1"/>
    <property type="molecule type" value="Genomic_DNA"/>
</dbReference>
<evidence type="ECO:0000313" key="1">
    <source>
        <dbReference type="EMBL" id="EWS77340.1"/>
    </source>
</evidence>
<protein>
    <submittedName>
        <fullName evidence="1">Uncharacterized protein</fullName>
    </submittedName>
</protein>
<dbReference type="Proteomes" id="UP000020406">
    <property type="component" value="Unassembled WGS sequence"/>
</dbReference>
<organism evidence="1 3">
    <name type="scientific">Xylella taiwanensis</name>
    <dbReference type="NCBI Taxonomy" id="1444770"/>
    <lineage>
        <taxon>Bacteria</taxon>
        <taxon>Pseudomonadati</taxon>
        <taxon>Pseudomonadota</taxon>
        <taxon>Gammaproteobacteria</taxon>
        <taxon>Lysobacterales</taxon>
        <taxon>Lysobacteraceae</taxon>
        <taxon>Xylella</taxon>
    </lineage>
</organism>
<evidence type="ECO:0000313" key="2">
    <source>
        <dbReference type="EMBL" id="MCD8472927.1"/>
    </source>
</evidence>
<dbReference type="PATRIC" id="fig|1444770.3.peg.2663"/>
<dbReference type="RefSeq" id="WP_230428146.1">
    <property type="nucleotide sequence ID" value="NZ_CP053627.1"/>
</dbReference>
<gene>
    <name evidence="1" type="ORF">AF72_11270</name>
    <name evidence="2" type="ORF">LPH55_05460</name>
</gene>
<dbReference type="AlphaFoldDB" id="Z9JG11"/>
<dbReference type="EMBL" id="JDSQ01000022">
    <property type="protein sequence ID" value="EWS77340.1"/>
    <property type="molecule type" value="Genomic_DNA"/>
</dbReference>
<evidence type="ECO:0000313" key="3">
    <source>
        <dbReference type="Proteomes" id="UP000020406"/>
    </source>
</evidence>
<sequence length="120" mass="14087">MPLAEWDHQNVPFNRACALLDGLLDWRALHSWPYRNVLGYLLRSQEDFRDVFKLGKFVSKDVDWKPFLAHLLGFNEKPVTEYYKKTAELDHKKNEAKGIRNTLDPSIDSLGNIEEMRLLK</sequence>
<accession>Z9JG11</accession>
<proteinExistence type="predicted"/>
<dbReference type="STRING" id="1444770.AF72_11270"/>
<comment type="caution">
    <text evidence="1">The sequence shown here is derived from an EMBL/GenBank/DDBJ whole genome shotgun (WGS) entry which is preliminary data.</text>
</comment>
<reference evidence="2" key="2">
    <citation type="submission" date="2021-11" db="EMBL/GenBank/DDBJ databases">
        <title>Genome sequence of Xylella taiwanensis PLS432.</title>
        <authorList>
            <person name="Weng L.-W."/>
            <person name="Su C.-C."/>
            <person name="Tsai C.-W."/>
            <person name="Kuo C.-H."/>
        </authorList>
    </citation>
    <scope>NUCLEOTIDE SEQUENCE</scope>
    <source>
        <strain evidence="2">PLS432</strain>
    </source>
</reference>
<name>Z9JG11_9GAMM</name>
<dbReference type="GeneID" id="93922808"/>
<dbReference type="eggNOG" id="COG5293">
    <property type="taxonomic scope" value="Bacteria"/>
</dbReference>
<evidence type="ECO:0000313" key="4">
    <source>
        <dbReference type="Proteomes" id="UP001430701"/>
    </source>
</evidence>